<dbReference type="InterPro" id="IPR000829">
    <property type="entry name" value="DAGK"/>
</dbReference>
<accession>A0ABX5CRP1</accession>
<evidence type="ECO:0000256" key="6">
    <source>
        <dbReference type="ARBA" id="ARBA00022475"/>
    </source>
</evidence>
<evidence type="ECO:0000256" key="2">
    <source>
        <dbReference type="ARBA" id="ARBA00004429"/>
    </source>
</evidence>
<keyword evidence="8 21" id="KW-0997">Cell inner membrane</keyword>
<keyword evidence="13 21" id="KW-0418">Kinase</keyword>
<comment type="subcellular location">
    <subcellularLocation>
        <location evidence="2 21">Cell inner membrane</location>
        <topology evidence="2 21">Multi-pass membrane protein</topology>
    </subcellularLocation>
</comment>
<keyword evidence="6" id="KW-1003">Cell membrane</keyword>
<evidence type="ECO:0000256" key="9">
    <source>
        <dbReference type="ARBA" id="ARBA00022679"/>
    </source>
</evidence>
<evidence type="ECO:0000256" key="10">
    <source>
        <dbReference type="ARBA" id="ARBA00022692"/>
    </source>
</evidence>
<evidence type="ECO:0000256" key="20">
    <source>
        <dbReference type="ARBA" id="ARBA00023264"/>
    </source>
</evidence>
<dbReference type="PANTHER" id="PTHR34299:SF1">
    <property type="entry name" value="DIACYLGLYCEROL KINASE"/>
    <property type="match status" value="1"/>
</dbReference>
<keyword evidence="7" id="KW-0444">Lipid biosynthesis</keyword>
<keyword evidence="17 21" id="KW-0443">Lipid metabolism</keyword>
<evidence type="ECO:0000313" key="23">
    <source>
        <dbReference type="Proteomes" id="UP000239539"/>
    </source>
</evidence>
<dbReference type="InterPro" id="IPR036945">
    <property type="entry name" value="DAGK_sf"/>
</dbReference>
<dbReference type="Pfam" id="PF01219">
    <property type="entry name" value="DAGK_prokar"/>
    <property type="match status" value="1"/>
</dbReference>
<comment type="cofactor">
    <cofactor evidence="1">
        <name>Mg(2+)</name>
        <dbReference type="ChEBI" id="CHEBI:18420"/>
    </cofactor>
</comment>
<evidence type="ECO:0000256" key="14">
    <source>
        <dbReference type="ARBA" id="ARBA00022840"/>
    </source>
</evidence>
<keyword evidence="16 21" id="KW-1133">Transmembrane helix</keyword>
<comment type="function">
    <text evidence="21">Catalyzes the ATP-dependent phosphorylation of sn-l,2-diacylglycerol (DAG) to phosphatidic acid. Involved in the recycling of diacylglycerol produced as a by-product during membrane-derived oligosaccharide (MDO) biosynthesis.</text>
</comment>
<organism evidence="22 23">
    <name type="scientific">Alteromonas gracilis</name>
    <dbReference type="NCBI Taxonomy" id="1479524"/>
    <lineage>
        <taxon>Bacteria</taxon>
        <taxon>Pseudomonadati</taxon>
        <taxon>Pseudomonadota</taxon>
        <taxon>Gammaproteobacteria</taxon>
        <taxon>Alteromonadales</taxon>
        <taxon>Alteromonadaceae</taxon>
        <taxon>Alteromonas/Salinimonas group</taxon>
        <taxon>Alteromonas</taxon>
    </lineage>
</organism>
<dbReference type="Gene3D" id="1.10.287.3610">
    <property type="match status" value="1"/>
</dbReference>
<feature type="transmembrane region" description="Helical" evidence="21">
    <location>
        <begin position="30"/>
        <end position="51"/>
    </location>
</feature>
<evidence type="ECO:0000256" key="21">
    <source>
        <dbReference type="RuleBase" id="RU363065"/>
    </source>
</evidence>
<dbReference type="EMBL" id="PVNO01000025">
    <property type="protein sequence ID" value="PRO69131.1"/>
    <property type="molecule type" value="Genomic_DNA"/>
</dbReference>
<dbReference type="PANTHER" id="PTHR34299">
    <property type="entry name" value="DIACYLGLYCEROL KINASE"/>
    <property type="match status" value="1"/>
</dbReference>
<evidence type="ECO:0000256" key="16">
    <source>
        <dbReference type="ARBA" id="ARBA00022989"/>
    </source>
</evidence>
<sequence length="118" mass="12995">MIVKRKGLSRVLYATYYSIKGLRAAFASEAAVRQEIFAMLILVPFAVYADVTNVERILMIMSLCVVLITELLNTAVEKLCDHVSTDIHLLIGRAKDIGSAAVLVSLLLAAFVWLTILL</sequence>
<dbReference type="CDD" id="cd14264">
    <property type="entry name" value="DAGK_IM"/>
    <property type="match status" value="1"/>
</dbReference>
<proteinExistence type="inferred from homology"/>
<evidence type="ECO:0000256" key="5">
    <source>
        <dbReference type="ARBA" id="ARBA00017575"/>
    </source>
</evidence>
<evidence type="ECO:0000313" key="22">
    <source>
        <dbReference type="EMBL" id="PRO69131.1"/>
    </source>
</evidence>
<evidence type="ECO:0000256" key="18">
    <source>
        <dbReference type="ARBA" id="ARBA00023136"/>
    </source>
</evidence>
<evidence type="ECO:0000256" key="15">
    <source>
        <dbReference type="ARBA" id="ARBA00022842"/>
    </source>
</evidence>
<gene>
    <name evidence="22" type="ORF">C6Y39_11320</name>
</gene>
<comment type="similarity">
    <text evidence="3 21">Belongs to the bacterial diacylglycerol kinase family.</text>
</comment>
<evidence type="ECO:0000256" key="4">
    <source>
        <dbReference type="ARBA" id="ARBA00012133"/>
    </source>
</evidence>
<feature type="transmembrane region" description="Helical" evidence="21">
    <location>
        <begin position="97"/>
        <end position="116"/>
    </location>
</feature>
<evidence type="ECO:0000256" key="17">
    <source>
        <dbReference type="ARBA" id="ARBA00023098"/>
    </source>
</evidence>
<keyword evidence="11" id="KW-0479">Metal-binding</keyword>
<dbReference type="Proteomes" id="UP000239539">
    <property type="component" value="Unassembled WGS sequence"/>
</dbReference>
<evidence type="ECO:0000256" key="19">
    <source>
        <dbReference type="ARBA" id="ARBA00023209"/>
    </source>
</evidence>
<evidence type="ECO:0000256" key="12">
    <source>
        <dbReference type="ARBA" id="ARBA00022741"/>
    </source>
</evidence>
<keyword evidence="18 21" id="KW-0472">Membrane</keyword>
<dbReference type="EC" id="2.7.1.107" evidence="4 21"/>
<keyword evidence="9 21" id="KW-0808">Transferase</keyword>
<evidence type="ECO:0000256" key="1">
    <source>
        <dbReference type="ARBA" id="ARBA00001946"/>
    </source>
</evidence>
<protein>
    <recommendedName>
        <fullName evidence="5 21">Diacylglycerol kinase</fullName>
        <ecNumber evidence="4 21">2.7.1.107</ecNumber>
    </recommendedName>
</protein>
<keyword evidence="23" id="KW-1185">Reference proteome</keyword>
<evidence type="ECO:0000256" key="3">
    <source>
        <dbReference type="ARBA" id="ARBA00005967"/>
    </source>
</evidence>
<comment type="caution">
    <text evidence="22">The sequence shown here is derived from an EMBL/GenBank/DDBJ whole genome shotgun (WGS) entry which is preliminary data.</text>
</comment>
<evidence type="ECO:0000256" key="11">
    <source>
        <dbReference type="ARBA" id="ARBA00022723"/>
    </source>
</evidence>
<comment type="catalytic activity">
    <reaction evidence="21">
        <text>a 1,2-diacyl-sn-glycerol + ATP = a 1,2-diacyl-sn-glycero-3-phosphate + ADP + H(+)</text>
        <dbReference type="Rhea" id="RHEA:10272"/>
        <dbReference type="ChEBI" id="CHEBI:15378"/>
        <dbReference type="ChEBI" id="CHEBI:17815"/>
        <dbReference type="ChEBI" id="CHEBI:30616"/>
        <dbReference type="ChEBI" id="CHEBI:58608"/>
        <dbReference type="ChEBI" id="CHEBI:456216"/>
        <dbReference type="EC" id="2.7.1.107"/>
    </reaction>
</comment>
<keyword evidence="14 21" id="KW-0067">ATP-binding</keyword>
<keyword evidence="15" id="KW-0460">Magnesium</keyword>
<dbReference type="RefSeq" id="WP_105931342.1">
    <property type="nucleotide sequence ID" value="NZ_PVNO01000025.1"/>
</dbReference>
<evidence type="ECO:0000256" key="13">
    <source>
        <dbReference type="ARBA" id="ARBA00022777"/>
    </source>
</evidence>
<evidence type="ECO:0000256" key="7">
    <source>
        <dbReference type="ARBA" id="ARBA00022516"/>
    </source>
</evidence>
<keyword evidence="10 21" id="KW-0812">Transmembrane</keyword>
<keyword evidence="19" id="KW-0594">Phospholipid biosynthesis</keyword>
<reference evidence="23" key="1">
    <citation type="journal article" date="2020" name="Int. J. Syst. Evol. Microbiol.">
        <title>Alteromonas alba sp. nov., a marine bacterium isolated from the seawater of the West Pacific Ocean.</title>
        <authorList>
            <person name="Sun C."/>
            <person name="Wu Y.-H."/>
            <person name="Xamxidin M."/>
            <person name="Cheng H."/>
            <person name="Xu X.-W."/>
        </authorList>
    </citation>
    <scope>NUCLEOTIDE SEQUENCE [LARGE SCALE GENOMIC DNA]</scope>
    <source>
        <strain evidence="23">9a2</strain>
    </source>
</reference>
<evidence type="ECO:0000256" key="8">
    <source>
        <dbReference type="ARBA" id="ARBA00022519"/>
    </source>
</evidence>
<keyword evidence="20 21" id="KW-1208">Phospholipid metabolism</keyword>
<feature type="transmembrane region" description="Helical" evidence="21">
    <location>
        <begin position="57"/>
        <end position="76"/>
    </location>
</feature>
<name>A0ABX5CRP1_9ALTE</name>
<dbReference type="GO" id="GO:0016301">
    <property type="term" value="F:kinase activity"/>
    <property type="evidence" value="ECO:0007669"/>
    <property type="project" value="UniProtKB-KW"/>
</dbReference>
<dbReference type="InterPro" id="IPR033718">
    <property type="entry name" value="DAGK_prok"/>
</dbReference>
<keyword evidence="12 21" id="KW-0547">Nucleotide-binding</keyword>